<dbReference type="SUPFAM" id="SSF50447">
    <property type="entry name" value="Translation proteins"/>
    <property type="match status" value="1"/>
</dbReference>
<comment type="similarity">
    <text evidence="2">Belongs to the NAF1 family.</text>
</comment>
<dbReference type="PANTHER" id="PTHR31633">
    <property type="entry name" value="H/ACA RIBONUCLEOPROTEIN COMPLEX NON-CORE SUBUNIT NAF1"/>
    <property type="match status" value="1"/>
</dbReference>
<feature type="region of interest" description="Disordered" evidence="11">
    <location>
        <begin position="37"/>
        <end position="284"/>
    </location>
</feature>
<keyword evidence="6" id="KW-0597">Phosphoprotein</keyword>
<feature type="compositionally biased region" description="Basic residues" evidence="11">
    <location>
        <begin position="426"/>
        <end position="439"/>
    </location>
</feature>
<feature type="compositionally biased region" description="Low complexity" evidence="11">
    <location>
        <begin position="484"/>
        <end position="495"/>
    </location>
</feature>
<reference evidence="12" key="1">
    <citation type="journal article" date="2023" name="DNA Res.">
        <title>Chromosome-level genome assembly of Phrynocephalus forsythii using third-generation DNA sequencing and Hi-C analysis.</title>
        <authorList>
            <person name="Qi Y."/>
            <person name="Zhao W."/>
            <person name="Zhao Y."/>
            <person name="Niu C."/>
            <person name="Cao S."/>
            <person name="Zhang Y."/>
        </authorList>
    </citation>
    <scope>NUCLEOTIDE SEQUENCE</scope>
    <source>
        <tissue evidence="12">Muscle</tissue>
    </source>
</reference>
<gene>
    <name evidence="12" type="ORF">JRQ81_016599</name>
</gene>
<dbReference type="OrthoDB" id="21550at2759"/>
<feature type="compositionally biased region" description="Polar residues" evidence="11">
    <location>
        <begin position="582"/>
        <end position="591"/>
    </location>
</feature>
<evidence type="ECO:0000256" key="6">
    <source>
        <dbReference type="ARBA" id="ARBA00022553"/>
    </source>
</evidence>
<evidence type="ECO:0000256" key="2">
    <source>
        <dbReference type="ARBA" id="ARBA00009801"/>
    </source>
</evidence>
<comment type="subcellular location">
    <subcellularLocation>
        <location evidence="1">Nucleus</location>
    </subcellularLocation>
</comment>
<feature type="compositionally biased region" description="Pro residues" evidence="11">
    <location>
        <begin position="569"/>
        <end position="581"/>
    </location>
</feature>
<feature type="compositionally biased region" description="Low complexity" evidence="11">
    <location>
        <begin position="90"/>
        <end position="106"/>
    </location>
</feature>
<feature type="compositionally biased region" description="Polar residues" evidence="11">
    <location>
        <begin position="218"/>
        <end position="227"/>
    </location>
</feature>
<dbReference type="GO" id="GO:0000493">
    <property type="term" value="P:box H/ACA snoRNP assembly"/>
    <property type="evidence" value="ECO:0007669"/>
    <property type="project" value="InterPro"/>
</dbReference>
<dbReference type="PANTHER" id="PTHR31633:SF1">
    <property type="entry name" value="H_ACA RIBONUCLEOPROTEIN COMPLEX NON-CORE SUBUNIT NAF1"/>
    <property type="match status" value="1"/>
</dbReference>
<evidence type="ECO:0000256" key="1">
    <source>
        <dbReference type="ARBA" id="ARBA00004123"/>
    </source>
</evidence>
<dbReference type="InterPro" id="IPR007504">
    <property type="entry name" value="H/ACA_rnp_Gar1/Naf1"/>
</dbReference>
<dbReference type="GO" id="GO:0043489">
    <property type="term" value="P:RNA stabilization"/>
    <property type="evidence" value="ECO:0007669"/>
    <property type="project" value="UniProtKB-ARBA"/>
</dbReference>
<dbReference type="GO" id="GO:0005732">
    <property type="term" value="C:sno(s)RNA-containing ribonucleoprotein complex"/>
    <property type="evidence" value="ECO:0007669"/>
    <property type="project" value="InterPro"/>
</dbReference>
<keyword evidence="4" id="KW-0690">Ribosome biogenesis</keyword>
<feature type="region of interest" description="Disordered" evidence="11">
    <location>
        <begin position="399"/>
        <end position="591"/>
    </location>
</feature>
<comment type="caution">
    <text evidence="12">The sequence shown here is derived from an EMBL/GenBank/DDBJ whole genome shotgun (WGS) entry which is preliminary data.</text>
</comment>
<feature type="compositionally biased region" description="Basic and acidic residues" evidence="11">
    <location>
        <begin position="497"/>
        <end position="506"/>
    </location>
</feature>
<comment type="function">
    <text evidence="9">RNA-binding protein required for the maturation of box H/ACA snoRNPs complex and ribosome biogenesis. During assembly of the H/ACA snoRNPs complex, it associates with the complex and disappears during maturation of the complex and is replaced by NOLA1/GAR1 to yield mature H/ACA snoRNPs complex. Probably competes with NOLA1/GAR1 for binding with DKC1/NOLA4.</text>
</comment>
<dbReference type="Proteomes" id="UP001142489">
    <property type="component" value="Unassembled WGS sequence"/>
</dbReference>
<evidence type="ECO:0000256" key="7">
    <source>
        <dbReference type="ARBA" id="ARBA00022884"/>
    </source>
</evidence>
<dbReference type="GO" id="GO:0001522">
    <property type="term" value="P:pseudouridine synthesis"/>
    <property type="evidence" value="ECO:0007669"/>
    <property type="project" value="InterPro"/>
</dbReference>
<dbReference type="GO" id="GO:0006364">
    <property type="term" value="P:rRNA processing"/>
    <property type="evidence" value="ECO:0007669"/>
    <property type="project" value="UniProtKB-KW"/>
</dbReference>
<dbReference type="GO" id="GO:0005634">
    <property type="term" value="C:nucleus"/>
    <property type="evidence" value="ECO:0007669"/>
    <property type="project" value="UniProtKB-SubCell"/>
</dbReference>
<accession>A0A9Q1B1L9</accession>
<evidence type="ECO:0000256" key="10">
    <source>
        <dbReference type="ARBA" id="ARBA00063185"/>
    </source>
</evidence>
<evidence type="ECO:0000256" key="4">
    <source>
        <dbReference type="ARBA" id="ARBA00022517"/>
    </source>
</evidence>
<sequence>MEATPEPAVEKEDSGLAGLRVAEHLQALTVACEGACGEAAEGGSSWGPEGRPAAVSPSEGLPGLTEPAFLRRGDAGGGDAALEEEPPPVGDGASSSSSSPRGGTPPNLNSGAGGEAVPGDAEASPAKPSSGGGSPEELPPAPDIQSGSSPLLGLGLGRGPTQGDPPGEPASPAKESPSGVPAAETVEGSDGGTASSSESESESNPNPTGQVDKAAPPSTEQNQSIPSTKVPISVTNDTDTDSSSSVSSSSSSCLPSLSEDDEQQCKNEKNSCSTRKKGESTEKELPNIEELSIILPESVELLPFGKVSSIIEHQVIIESDKGLPPVNEDTVFFKEDHHSIGKVFEVFGPVSHPFYVLQFNSSEQIESRGIKVHDAVYFAPSVESFTQYIFPEKLKQERGSDASWKNDEEPPPEANFSDDEKERAAKQQKKSQNVRRKKFKQEYSENGYNCQPRQQQPSDYFGGYCRGEPNPRFSRGRFPQSSVPPRFFRQPTRTPQHYRDYAEPKEPSSFYQQQRQDNLWRHPYSFPPPSFETATHGANFPPPPPPVTWGWPRGSSQNIYDPLLSLLSLPPPPPPPLPPPSAATSKSVNPP</sequence>
<protein>
    <recommendedName>
        <fullName evidence="3">H/ACA ribonucleoprotein complex non-core subunit NAF1</fullName>
    </recommendedName>
</protein>
<evidence type="ECO:0000313" key="12">
    <source>
        <dbReference type="EMBL" id="KAJ7326840.1"/>
    </source>
</evidence>
<evidence type="ECO:0000256" key="9">
    <source>
        <dbReference type="ARBA" id="ARBA00057529"/>
    </source>
</evidence>
<keyword evidence="5" id="KW-0698">rRNA processing</keyword>
<dbReference type="InterPro" id="IPR040309">
    <property type="entry name" value="Naf1"/>
</dbReference>
<dbReference type="FunFam" id="2.40.10.230:FF:000002">
    <property type="entry name" value="H/ACA ribonucleoprotein complex non-core subunit NAF1"/>
    <property type="match status" value="1"/>
</dbReference>
<feature type="compositionally biased region" description="Basic and acidic residues" evidence="11">
    <location>
        <begin position="399"/>
        <end position="408"/>
    </location>
</feature>
<name>A0A9Q1B1L9_9SAUR</name>
<feature type="compositionally biased region" description="Polar residues" evidence="11">
    <location>
        <begin position="444"/>
        <end position="458"/>
    </location>
</feature>
<keyword evidence="13" id="KW-1185">Reference proteome</keyword>
<keyword evidence="7" id="KW-0694">RNA-binding</keyword>
<dbReference type="InterPro" id="IPR038664">
    <property type="entry name" value="Gar1/Naf1_Cbf5-bd_sf"/>
</dbReference>
<dbReference type="AlphaFoldDB" id="A0A9Q1B1L9"/>
<evidence type="ECO:0000256" key="5">
    <source>
        <dbReference type="ARBA" id="ARBA00022552"/>
    </source>
</evidence>
<dbReference type="InterPro" id="IPR009000">
    <property type="entry name" value="Transl_B-barrel_sf"/>
</dbReference>
<keyword evidence="8" id="KW-0539">Nucleus</keyword>
<evidence type="ECO:0000313" key="13">
    <source>
        <dbReference type="Proteomes" id="UP001142489"/>
    </source>
</evidence>
<evidence type="ECO:0000256" key="3">
    <source>
        <dbReference type="ARBA" id="ARBA00021438"/>
    </source>
</evidence>
<proteinExistence type="inferred from homology"/>
<organism evidence="12 13">
    <name type="scientific">Phrynocephalus forsythii</name>
    <dbReference type="NCBI Taxonomy" id="171643"/>
    <lineage>
        <taxon>Eukaryota</taxon>
        <taxon>Metazoa</taxon>
        <taxon>Chordata</taxon>
        <taxon>Craniata</taxon>
        <taxon>Vertebrata</taxon>
        <taxon>Euteleostomi</taxon>
        <taxon>Lepidosauria</taxon>
        <taxon>Squamata</taxon>
        <taxon>Bifurcata</taxon>
        <taxon>Unidentata</taxon>
        <taxon>Episquamata</taxon>
        <taxon>Toxicofera</taxon>
        <taxon>Iguania</taxon>
        <taxon>Acrodonta</taxon>
        <taxon>Agamidae</taxon>
        <taxon>Agaminae</taxon>
        <taxon>Phrynocephalus</taxon>
    </lineage>
</organism>
<evidence type="ECO:0000256" key="11">
    <source>
        <dbReference type="SAM" id="MobiDB-lite"/>
    </source>
</evidence>
<dbReference type="Pfam" id="PF04410">
    <property type="entry name" value="Gar1"/>
    <property type="match status" value="1"/>
</dbReference>
<dbReference type="Gene3D" id="2.40.10.230">
    <property type="entry name" value="Probable tRNA pseudouridine synthase domain"/>
    <property type="match status" value="1"/>
</dbReference>
<evidence type="ECO:0000256" key="8">
    <source>
        <dbReference type="ARBA" id="ARBA00023242"/>
    </source>
</evidence>
<dbReference type="EMBL" id="JAPFRF010000007">
    <property type="protein sequence ID" value="KAJ7326840.1"/>
    <property type="molecule type" value="Genomic_DNA"/>
</dbReference>
<comment type="subunit">
    <text evidence="10">During assembly of the complex, component of the small nucleolar ribonucleoprotein particles containing H/ACA-type snoRNAs (H/ACA snoRNPs) which contains NOLA2/NHP2, NOLA3/NOP10, NAF1 and DKC1/NOLA4. Interacts directly with DKC1/NOLA4.</text>
</comment>
<feature type="compositionally biased region" description="Low complexity" evidence="11">
    <location>
        <begin position="233"/>
        <end position="252"/>
    </location>
</feature>
<dbReference type="GO" id="GO:0003723">
    <property type="term" value="F:RNA binding"/>
    <property type="evidence" value="ECO:0007669"/>
    <property type="project" value="UniProtKB-KW"/>
</dbReference>